<dbReference type="GO" id="GO:0006508">
    <property type="term" value="P:proteolysis"/>
    <property type="evidence" value="ECO:0007669"/>
    <property type="project" value="InterPro"/>
</dbReference>
<reference evidence="5" key="2">
    <citation type="journal article" date="2007" name="Science">
        <title>Genome sequence of Aedes aegypti, a major arbovirus vector.</title>
        <authorList>
            <person name="Nene V."/>
            <person name="Wortman J.R."/>
            <person name="Lawson D."/>
            <person name="Haas B."/>
            <person name="Kodira C."/>
            <person name="Tu Z.J."/>
            <person name="Loftus B."/>
            <person name="Xi Z."/>
            <person name="Megy K."/>
            <person name="Grabherr M."/>
            <person name="Ren Q."/>
            <person name="Zdobnov E.M."/>
            <person name="Lobo N.F."/>
            <person name="Campbell K.S."/>
            <person name="Brown S.E."/>
            <person name="Bonaldo M.F."/>
            <person name="Zhu J."/>
            <person name="Sinkins S.P."/>
            <person name="Hogenkamp D.G."/>
            <person name="Amedeo P."/>
            <person name="Arensburger P."/>
            <person name="Atkinson P.W."/>
            <person name="Bidwell S."/>
            <person name="Biedler J."/>
            <person name="Birney E."/>
            <person name="Bruggner R.V."/>
            <person name="Costas J."/>
            <person name="Coy M.R."/>
            <person name="Crabtree J."/>
            <person name="Crawford M."/>
            <person name="Debruyn B."/>
            <person name="Decaprio D."/>
            <person name="Eiglmeier K."/>
            <person name="Eisenstadt E."/>
            <person name="El-Dorry H."/>
            <person name="Gelbart W.M."/>
            <person name="Gomes S.L."/>
            <person name="Hammond M."/>
            <person name="Hannick L.I."/>
            <person name="Hogan J.R."/>
            <person name="Holmes M.H."/>
            <person name="Jaffe D."/>
            <person name="Johnston J.S."/>
            <person name="Kennedy R.C."/>
            <person name="Koo H."/>
            <person name="Kravitz S."/>
            <person name="Kriventseva E.V."/>
            <person name="Kulp D."/>
            <person name="Labutti K."/>
            <person name="Lee E."/>
            <person name="Li S."/>
            <person name="Lovin D.D."/>
            <person name="Mao C."/>
            <person name="Mauceli E."/>
            <person name="Menck C.F."/>
            <person name="Miller J.R."/>
            <person name="Montgomery P."/>
            <person name="Mori A."/>
            <person name="Nascimento A.L."/>
            <person name="Naveira H.F."/>
            <person name="Nusbaum C."/>
            <person name="O'leary S."/>
            <person name="Orvis J."/>
            <person name="Pertea M."/>
            <person name="Quesneville H."/>
            <person name="Reidenbach K.R."/>
            <person name="Rogers Y.H."/>
            <person name="Roth C.W."/>
            <person name="Schneider J.R."/>
            <person name="Schatz M."/>
            <person name="Shumway M."/>
            <person name="Stanke M."/>
            <person name="Stinson E.O."/>
            <person name="Tubio J.M."/>
            <person name="Vanzee J.P."/>
            <person name="Verjovski-Almeida S."/>
            <person name="Werner D."/>
            <person name="White O."/>
            <person name="Wyder S."/>
            <person name="Zeng Q."/>
            <person name="Zhao Q."/>
            <person name="Zhao Y."/>
            <person name="Hill C.A."/>
            <person name="Raikhel A.S."/>
            <person name="Soares M.B."/>
            <person name="Knudson D.L."/>
            <person name="Lee N.H."/>
            <person name="Galagan J."/>
            <person name="Salzberg S.L."/>
            <person name="Paulsen I.T."/>
            <person name="Dimopoulos G."/>
            <person name="Collins F.H."/>
            <person name="Birren B."/>
            <person name="Fraser-Liggett C.M."/>
            <person name="Severson D.W."/>
        </authorList>
    </citation>
    <scope>NUCLEOTIDE SEQUENCE [LARGE SCALE GENOMIC DNA]</scope>
    <source>
        <strain evidence="5">Liverpool</strain>
    </source>
</reference>
<accession>Q178B8</accession>
<dbReference type="PROSITE" id="PS50207">
    <property type="entry name" value="CASPASE_P10"/>
    <property type="match status" value="1"/>
</dbReference>
<protein>
    <submittedName>
        <fullName evidence="5">AAEL005955-PA</fullName>
    </submittedName>
</protein>
<dbReference type="Pfam" id="PF00656">
    <property type="entry name" value="Peptidase_C14"/>
    <property type="match status" value="1"/>
</dbReference>
<dbReference type="SUPFAM" id="SSF52129">
    <property type="entry name" value="Caspase-like"/>
    <property type="match status" value="1"/>
</dbReference>
<dbReference type="PaxDb" id="7159-AAEL005955-PA"/>
<dbReference type="VEuPathDB" id="VectorBase:AAEL005955"/>
<dbReference type="EMBL" id="CH477367">
    <property type="protein sequence ID" value="EAT42501.2"/>
    <property type="molecule type" value="Genomic_DNA"/>
</dbReference>
<evidence type="ECO:0000259" key="4">
    <source>
        <dbReference type="PROSITE" id="PS50208"/>
    </source>
</evidence>
<feature type="domain" description="Caspase family p10" evidence="3">
    <location>
        <begin position="160"/>
        <end position="238"/>
    </location>
</feature>
<organism evidence="5 6">
    <name type="scientific">Aedes aegypti</name>
    <name type="common">Yellowfever mosquito</name>
    <name type="synonym">Culex aegypti</name>
    <dbReference type="NCBI Taxonomy" id="7159"/>
    <lineage>
        <taxon>Eukaryota</taxon>
        <taxon>Metazoa</taxon>
        <taxon>Ecdysozoa</taxon>
        <taxon>Arthropoda</taxon>
        <taxon>Hexapoda</taxon>
        <taxon>Insecta</taxon>
        <taxon>Pterygota</taxon>
        <taxon>Neoptera</taxon>
        <taxon>Endopterygota</taxon>
        <taxon>Diptera</taxon>
        <taxon>Nematocera</taxon>
        <taxon>Culicoidea</taxon>
        <taxon>Culicidae</taxon>
        <taxon>Culicinae</taxon>
        <taxon>Aedini</taxon>
        <taxon>Aedes</taxon>
        <taxon>Stegomyia</taxon>
    </lineage>
</organism>
<dbReference type="GO" id="GO:0005737">
    <property type="term" value="C:cytoplasm"/>
    <property type="evidence" value="ECO:0007669"/>
    <property type="project" value="TreeGrafter"/>
</dbReference>
<dbReference type="Gene3D" id="3.40.50.1460">
    <property type="match status" value="1"/>
</dbReference>
<dbReference type="PANTHER" id="PTHR10454:SF232">
    <property type="entry name" value="AT03047P-RELATED"/>
    <property type="match status" value="1"/>
</dbReference>
<dbReference type="eggNOG" id="KOG3573">
    <property type="taxonomic scope" value="Eukaryota"/>
</dbReference>
<dbReference type="InterPro" id="IPR001309">
    <property type="entry name" value="Pept_C14_p20"/>
</dbReference>
<dbReference type="InterPro" id="IPR015917">
    <property type="entry name" value="Pept_C14A"/>
</dbReference>
<gene>
    <name evidence="5" type="primary">CASPS17</name>
    <name evidence="5" type="ORF">AaeL_AAEL005955</name>
</gene>
<dbReference type="GO" id="GO:0043525">
    <property type="term" value="P:positive regulation of neuron apoptotic process"/>
    <property type="evidence" value="ECO:0007669"/>
    <property type="project" value="TreeGrafter"/>
</dbReference>
<reference evidence="5" key="3">
    <citation type="submission" date="2012-09" db="EMBL/GenBank/DDBJ databases">
        <authorList>
            <consortium name="VectorBase"/>
        </authorList>
    </citation>
    <scope>NUCLEOTIDE SEQUENCE</scope>
    <source>
        <strain evidence="5">Liverpool</strain>
    </source>
</reference>
<dbReference type="GO" id="GO:0006915">
    <property type="term" value="P:apoptotic process"/>
    <property type="evidence" value="ECO:0007669"/>
    <property type="project" value="TreeGrafter"/>
</dbReference>
<comment type="similarity">
    <text evidence="1 2">Belongs to the peptidase C14A family.</text>
</comment>
<dbReference type="InterPro" id="IPR002398">
    <property type="entry name" value="Pept_C14"/>
</dbReference>
<dbReference type="AlphaFoldDB" id="Q178B8"/>
<evidence type="ECO:0000259" key="3">
    <source>
        <dbReference type="PROSITE" id="PS50207"/>
    </source>
</evidence>
<evidence type="ECO:0000256" key="1">
    <source>
        <dbReference type="ARBA" id="ARBA00010134"/>
    </source>
</evidence>
<dbReference type="STRING" id="7159.Q178B8"/>
<evidence type="ECO:0000313" key="6">
    <source>
        <dbReference type="Proteomes" id="UP000682892"/>
    </source>
</evidence>
<name>Q178B8_AEDAE</name>
<proteinExistence type="inferred from homology"/>
<evidence type="ECO:0000256" key="2">
    <source>
        <dbReference type="RuleBase" id="RU003971"/>
    </source>
</evidence>
<reference evidence="5" key="1">
    <citation type="submission" date="2005-10" db="EMBL/GenBank/DDBJ databases">
        <authorList>
            <person name="Loftus B.J."/>
            <person name="Nene V.M."/>
            <person name="Hannick L.I."/>
            <person name="Bidwell S."/>
            <person name="Haas B."/>
            <person name="Amedeo P."/>
            <person name="Orvis J."/>
            <person name="Wortman J.R."/>
            <person name="White O.R."/>
            <person name="Salzberg S."/>
            <person name="Shumway M."/>
            <person name="Koo H."/>
            <person name="Zhao Y."/>
            <person name="Holmes M."/>
            <person name="Miller J."/>
            <person name="Schatz M."/>
            <person name="Pop M."/>
            <person name="Pai G."/>
            <person name="Utterback T."/>
            <person name="Rogers Y.-H."/>
            <person name="Kravitz S."/>
            <person name="Fraser C.M."/>
        </authorList>
    </citation>
    <scope>NUCLEOTIDE SEQUENCE</scope>
    <source>
        <strain evidence="5">Liverpool</strain>
    </source>
</reference>
<dbReference type="PROSITE" id="PS50208">
    <property type="entry name" value="CASPASE_P20"/>
    <property type="match status" value="1"/>
</dbReference>
<evidence type="ECO:0000313" key="5">
    <source>
        <dbReference type="EMBL" id="EAT42501.2"/>
    </source>
</evidence>
<sequence length="267" mass="30849">MLYERLKPKSSATQSTSSDELKYDLTKPAAVVIIHNLFKNNPKRIRTGSQHDYKLLKDFFNELNAEVIHDCQDLKVIEVKTTMEKIKKMDFGAYSCLIIVIMSHGDIQNQICALDGNYNLDDDIVQPATANKSLKRKPKIFIVQACKGPNLIEADCNNTVPSPSDILICFSTYEGTPAFRNVDEGTYFIQILIKMLKEKPEKSIMDIMPLMRREFESKRIHQVPAETTTLTKLFFFHDLKKKPKKIPRRRNSIFYAVLRILFPRSMR</sequence>
<dbReference type="InterPro" id="IPR011600">
    <property type="entry name" value="Pept_C14_caspase"/>
</dbReference>
<dbReference type="SMART" id="SM00115">
    <property type="entry name" value="CASc"/>
    <property type="match status" value="1"/>
</dbReference>
<dbReference type="PANTHER" id="PTHR10454">
    <property type="entry name" value="CASPASE"/>
    <property type="match status" value="1"/>
</dbReference>
<dbReference type="InterPro" id="IPR002138">
    <property type="entry name" value="Pept_C14_p10"/>
</dbReference>
<dbReference type="GO" id="GO:0004197">
    <property type="term" value="F:cysteine-type endopeptidase activity"/>
    <property type="evidence" value="ECO:0007669"/>
    <property type="project" value="InterPro"/>
</dbReference>
<dbReference type="Proteomes" id="UP000682892">
    <property type="component" value="Unassembled WGS sequence"/>
</dbReference>
<dbReference type="InterPro" id="IPR029030">
    <property type="entry name" value="Caspase-like_dom_sf"/>
</dbReference>
<dbReference type="PhylomeDB" id="Q178B8"/>
<dbReference type="HOGENOM" id="CLU_036904_3_0_1"/>
<dbReference type="PRINTS" id="PR00376">
    <property type="entry name" value="IL1BCENZYME"/>
</dbReference>
<feature type="non-terminal residue" evidence="5">
    <location>
        <position position="267"/>
    </location>
</feature>
<feature type="domain" description="Caspase family p20" evidence="4">
    <location>
        <begin position="26"/>
        <end position="150"/>
    </location>
</feature>